<dbReference type="GO" id="GO:1990189">
    <property type="term" value="F:protein N-terminal-serine acetyltransferase activity"/>
    <property type="evidence" value="ECO:0007669"/>
    <property type="project" value="TreeGrafter"/>
</dbReference>
<dbReference type="InterPro" id="IPR051908">
    <property type="entry name" value="Ribosomal_N-acetyltransferase"/>
</dbReference>
<gene>
    <name evidence="2" type="ORF">AVDCRST_MAG53-1858</name>
</gene>
<sequence length="126" mass="14042">MELGDDLIVLRPWRESDAEAVYAACQDPETQRWLPALPRPYTRDDAEGAGRGGNTTRAVRRLCRSAFDVLRLERLALTADVDDVASQRVAEKVGFRREGVLRSHMGDAKGSRRDSVLFSLLPGELC</sequence>
<reference evidence="2" key="1">
    <citation type="submission" date="2020-02" db="EMBL/GenBank/DDBJ databases">
        <authorList>
            <person name="Meier V. D."/>
        </authorList>
    </citation>
    <scope>NUCLEOTIDE SEQUENCE</scope>
    <source>
        <strain evidence="2">AVDCRST_MAG53</strain>
    </source>
</reference>
<dbReference type="GO" id="GO:0008999">
    <property type="term" value="F:protein-N-terminal-alanine acetyltransferase activity"/>
    <property type="evidence" value="ECO:0007669"/>
    <property type="project" value="TreeGrafter"/>
</dbReference>
<dbReference type="Pfam" id="PF13302">
    <property type="entry name" value="Acetyltransf_3"/>
    <property type="match status" value="2"/>
</dbReference>
<dbReference type="PANTHER" id="PTHR43441:SF10">
    <property type="entry name" value="ACETYLTRANSFERASE"/>
    <property type="match status" value="1"/>
</dbReference>
<keyword evidence="2" id="KW-0808">Transferase</keyword>
<dbReference type="AlphaFoldDB" id="A0A6J4SIN3"/>
<dbReference type="EMBL" id="CADCVR010000060">
    <property type="protein sequence ID" value="CAA9499533.1"/>
    <property type="molecule type" value="Genomic_DNA"/>
</dbReference>
<evidence type="ECO:0000313" key="2">
    <source>
        <dbReference type="EMBL" id="CAA9499533.1"/>
    </source>
</evidence>
<name>A0A6J4SIN3_9ACTN</name>
<accession>A0A6J4SIN3</accession>
<evidence type="ECO:0000259" key="1">
    <source>
        <dbReference type="Pfam" id="PF13302"/>
    </source>
</evidence>
<keyword evidence="2" id="KW-0012">Acyltransferase</keyword>
<dbReference type="GO" id="GO:0005737">
    <property type="term" value="C:cytoplasm"/>
    <property type="evidence" value="ECO:0007669"/>
    <property type="project" value="TreeGrafter"/>
</dbReference>
<feature type="domain" description="N-acetyltransferase" evidence="1">
    <location>
        <begin position="8"/>
        <end position="47"/>
    </location>
</feature>
<organism evidence="2">
    <name type="scientific">uncultured Solirubrobacteraceae bacterium</name>
    <dbReference type="NCBI Taxonomy" id="1162706"/>
    <lineage>
        <taxon>Bacteria</taxon>
        <taxon>Bacillati</taxon>
        <taxon>Actinomycetota</taxon>
        <taxon>Thermoleophilia</taxon>
        <taxon>Solirubrobacterales</taxon>
        <taxon>Solirubrobacteraceae</taxon>
        <taxon>environmental samples</taxon>
    </lineage>
</organism>
<dbReference type="Gene3D" id="3.40.630.30">
    <property type="match status" value="2"/>
</dbReference>
<dbReference type="PANTHER" id="PTHR43441">
    <property type="entry name" value="RIBOSOMAL-PROTEIN-SERINE ACETYLTRANSFERASE"/>
    <property type="match status" value="1"/>
</dbReference>
<dbReference type="SUPFAM" id="SSF55729">
    <property type="entry name" value="Acyl-CoA N-acyltransferases (Nat)"/>
    <property type="match status" value="1"/>
</dbReference>
<protein>
    <submittedName>
        <fullName evidence="2">Ribosomal-protein-S5p-alanine acetyltransferase</fullName>
        <ecNumber evidence="2">2.3.1.128</ecNumber>
    </submittedName>
</protein>
<proteinExistence type="predicted"/>
<dbReference type="InterPro" id="IPR000182">
    <property type="entry name" value="GNAT_dom"/>
</dbReference>
<dbReference type="InterPro" id="IPR016181">
    <property type="entry name" value="Acyl_CoA_acyltransferase"/>
</dbReference>
<feature type="domain" description="N-acetyltransferase" evidence="1">
    <location>
        <begin position="50"/>
        <end position="96"/>
    </location>
</feature>
<dbReference type="EC" id="2.3.1.128" evidence="2"/>